<protein>
    <submittedName>
        <fullName evidence="1">Uncharacterized protein</fullName>
    </submittedName>
</protein>
<dbReference type="EMBL" id="SJON01000003">
    <property type="protein sequence ID" value="TCB88443.1"/>
    <property type="molecule type" value="Genomic_DNA"/>
</dbReference>
<dbReference type="AlphaFoldDB" id="A0AAE8UCJ0"/>
<sequence length="63" mass="7166">MLKPYQAVLLFTQPVELPAYIIQLRANDQFGNVRKTSKKHDLVHLYAVNALHTLALDVNGKYS</sequence>
<dbReference type="Proteomes" id="UP000291623">
    <property type="component" value="Unassembled WGS sequence"/>
</dbReference>
<reference evidence="1 2" key="1">
    <citation type="submission" date="2019-02" db="EMBL/GenBank/DDBJ databases">
        <title>The draft genome of Enterobacter spp. strains.</title>
        <authorList>
            <person name="Wang C."/>
            <person name="Feng Y."/>
            <person name="Zong Z."/>
        </authorList>
    </citation>
    <scope>NUCLEOTIDE SEQUENCE [LARGE SCALE GENOMIC DNA]</scope>
    <source>
        <strain evidence="1 2">WCHEQ120003</strain>
    </source>
</reference>
<organism evidence="1 2">
    <name type="scientific">Enterobacter quasihormaechei</name>
    <dbReference type="NCBI Taxonomy" id="2529382"/>
    <lineage>
        <taxon>Bacteria</taxon>
        <taxon>Pseudomonadati</taxon>
        <taxon>Pseudomonadota</taxon>
        <taxon>Gammaproteobacteria</taxon>
        <taxon>Enterobacterales</taxon>
        <taxon>Enterobacteriaceae</taxon>
        <taxon>Enterobacter</taxon>
    </lineage>
</organism>
<evidence type="ECO:0000313" key="2">
    <source>
        <dbReference type="Proteomes" id="UP000291623"/>
    </source>
</evidence>
<gene>
    <name evidence="1" type="ORF">E0L16_05885</name>
</gene>
<evidence type="ECO:0000313" key="1">
    <source>
        <dbReference type="EMBL" id="TCB88443.1"/>
    </source>
</evidence>
<name>A0AAE8UCJ0_9ENTR</name>
<comment type="caution">
    <text evidence="1">The sequence shown here is derived from an EMBL/GenBank/DDBJ whole genome shotgun (WGS) entry which is preliminary data.</text>
</comment>
<accession>A0AAE8UCJ0</accession>
<proteinExistence type="predicted"/>